<comment type="caution">
    <text evidence="1">The sequence shown here is derived from an EMBL/GenBank/DDBJ whole genome shotgun (WGS) entry which is preliminary data.</text>
</comment>
<reference evidence="1" key="1">
    <citation type="submission" date="2022-07" db="EMBL/GenBank/DDBJ databases">
        <title>Identification and characterization of Bacillus thuringiensis and other Bacillus cereus group isolates from spinach by whole genome sequencing.</title>
        <authorList>
            <person name="Zao X."/>
            <person name="Zervas A."/>
            <person name="Hendriks M."/>
            <person name="Rajkovic A."/>
            <person name="Van Overbeek L."/>
            <person name="Hendriksen N.B."/>
            <person name="Uyttendaele M."/>
        </authorList>
    </citation>
    <scope>NUCLEOTIDE SEQUENCE</scope>
    <source>
        <strain evidence="1">781001F-1</strain>
    </source>
</reference>
<sequence length="40" mass="4790">MEHIETEVQKKIDALGLSPLDDIIYHRYFKNRTVVEMDEL</sequence>
<evidence type="ECO:0000313" key="1">
    <source>
        <dbReference type="EMBL" id="MCQ6286126.1"/>
    </source>
</evidence>
<dbReference type="Proteomes" id="UP001204643">
    <property type="component" value="Unassembled WGS sequence"/>
</dbReference>
<dbReference type="AlphaFoldDB" id="A0AAW5KVS5"/>
<evidence type="ECO:0000313" key="2">
    <source>
        <dbReference type="Proteomes" id="UP001204643"/>
    </source>
</evidence>
<accession>A0AAW5KVS5</accession>
<gene>
    <name evidence="1" type="ORF">NPM19_15840</name>
</gene>
<organism evidence="1 2">
    <name type="scientific">Bacillus cereus</name>
    <dbReference type="NCBI Taxonomy" id="1396"/>
    <lineage>
        <taxon>Bacteria</taxon>
        <taxon>Bacillati</taxon>
        <taxon>Bacillota</taxon>
        <taxon>Bacilli</taxon>
        <taxon>Bacillales</taxon>
        <taxon>Bacillaceae</taxon>
        <taxon>Bacillus</taxon>
        <taxon>Bacillus cereus group</taxon>
    </lineage>
</organism>
<protein>
    <submittedName>
        <fullName evidence="1">Uncharacterized protein</fullName>
    </submittedName>
</protein>
<dbReference type="EMBL" id="JANHEB010000019">
    <property type="protein sequence ID" value="MCQ6286126.1"/>
    <property type="molecule type" value="Genomic_DNA"/>
</dbReference>
<proteinExistence type="predicted"/>
<dbReference type="RefSeq" id="WP_255288210.1">
    <property type="nucleotide sequence ID" value="NZ_JANHDX010000119.1"/>
</dbReference>
<name>A0AAW5KVS5_BACCE</name>